<evidence type="ECO:0000256" key="2">
    <source>
        <dbReference type="ARBA" id="ARBA00022649"/>
    </source>
</evidence>
<reference evidence="4" key="1">
    <citation type="submission" date="2016-10" db="EMBL/GenBank/DDBJ databases">
        <authorList>
            <person name="Varghese N."/>
            <person name="Submissions S."/>
        </authorList>
    </citation>
    <scope>NUCLEOTIDE SEQUENCE [LARGE SCALE GENOMIC DNA]</scope>
    <source>
        <strain evidence="4">LMG 26383,CCUG 61248,R- 45681</strain>
    </source>
</reference>
<dbReference type="STRING" id="1036779.SAMN04515666_102203"/>
<dbReference type="InterPro" id="IPR051803">
    <property type="entry name" value="TA_system_RelE-like_toxin"/>
</dbReference>
<dbReference type="RefSeq" id="WP_091831037.1">
    <property type="nucleotide sequence ID" value="NZ_FOAN01000002.1"/>
</dbReference>
<organism evidence="3 4">
    <name type="scientific">Bosea lupini</name>
    <dbReference type="NCBI Taxonomy" id="1036779"/>
    <lineage>
        <taxon>Bacteria</taxon>
        <taxon>Pseudomonadati</taxon>
        <taxon>Pseudomonadota</taxon>
        <taxon>Alphaproteobacteria</taxon>
        <taxon>Hyphomicrobiales</taxon>
        <taxon>Boseaceae</taxon>
        <taxon>Bosea</taxon>
    </lineage>
</organism>
<protein>
    <submittedName>
        <fullName evidence="3">Addiction module toxin, RelE/StbE family</fullName>
    </submittedName>
</protein>
<comment type="similarity">
    <text evidence="1">Belongs to the RelE toxin family.</text>
</comment>
<gene>
    <name evidence="3" type="ORF">SAMN04515666_102203</name>
</gene>
<accession>A0A1H7KGX2</accession>
<evidence type="ECO:0000313" key="3">
    <source>
        <dbReference type="EMBL" id="SEK86032.1"/>
    </source>
</evidence>
<dbReference type="AlphaFoldDB" id="A0A1H7KGX2"/>
<dbReference type="Proteomes" id="UP000199664">
    <property type="component" value="Unassembled WGS sequence"/>
</dbReference>
<name>A0A1H7KGX2_9HYPH</name>
<dbReference type="Gene3D" id="3.30.2310.20">
    <property type="entry name" value="RelE-like"/>
    <property type="match status" value="1"/>
</dbReference>
<proteinExistence type="inferred from homology"/>
<dbReference type="InterPro" id="IPR007712">
    <property type="entry name" value="RelE/ParE_toxin"/>
</dbReference>
<dbReference type="NCBIfam" id="TIGR02385">
    <property type="entry name" value="RelE_StbE"/>
    <property type="match status" value="1"/>
</dbReference>
<dbReference type="EMBL" id="FOAN01000002">
    <property type="protein sequence ID" value="SEK86032.1"/>
    <property type="molecule type" value="Genomic_DNA"/>
</dbReference>
<keyword evidence="2" id="KW-1277">Toxin-antitoxin system</keyword>
<evidence type="ECO:0000313" key="4">
    <source>
        <dbReference type="Proteomes" id="UP000199664"/>
    </source>
</evidence>
<evidence type="ECO:0000256" key="1">
    <source>
        <dbReference type="ARBA" id="ARBA00006226"/>
    </source>
</evidence>
<dbReference type="OrthoDB" id="595470at2"/>
<dbReference type="PANTHER" id="PTHR33755">
    <property type="entry name" value="TOXIN PARE1-RELATED"/>
    <property type="match status" value="1"/>
</dbReference>
<sequence>MSRLVWGPFALADRDEIFSYIEADSPKAAAEVDERIASAARRLLRFPESGRPGRVAGTRELIVPRTPYIAVYAVTADKIRILRVLHGARMWPDDMDEA</sequence>
<dbReference type="InterPro" id="IPR035093">
    <property type="entry name" value="RelE/ParE_toxin_dom_sf"/>
</dbReference>
<dbReference type="Pfam" id="PF05016">
    <property type="entry name" value="ParE_toxin"/>
    <property type="match status" value="1"/>
</dbReference>
<keyword evidence="4" id="KW-1185">Reference proteome</keyword>
<dbReference type="PANTHER" id="PTHR33755:SF6">
    <property type="entry name" value="PLASMID STABILIZATION SYSTEM PROTEIN"/>
    <property type="match status" value="1"/>
</dbReference>